<dbReference type="CDD" id="cd06174">
    <property type="entry name" value="MFS"/>
    <property type="match status" value="1"/>
</dbReference>
<dbReference type="InterPro" id="IPR050365">
    <property type="entry name" value="TIM50"/>
</dbReference>
<feature type="transmembrane region" description="Helical" evidence="2">
    <location>
        <begin position="1351"/>
        <end position="1374"/>
    </location>
</feature>
<comment type="caution">
    <text evidence="4">The sequence shown here is derived from an EMBL/GenBank/DDBJ whole genome shotgun (WGS) entry which is preliminary data.</text>
</comment>
<dbReference type="Gene3D" id="3.40.50.1000">
    <property type="entry name" value="HAD superfamily/HAD-like"/>
    <property type="match status" value="1"/>
</dbReference>
<keyword evidence="2" id="KW-0812">Transmembrane</keyword>
<feature type="compositionally biased region" description="Low complexity" evidence="1">
    <location>
        <begin position="422"/>
        <end position="444"/>
    </location>
</feature>
<dbReference type="InterPro" id="IPR004274">
    <property type="entry name" value="FCP1_dom"/>
</dbReference>
<feature type="compositionally biased region" description="Pro residues" evidence="1">
    <location>
        <begin position="533"/>
        <end position="542"/>
    </location>
</feature>
<feature type="compositionally biased region" description="Pro residues" evidence="1">
    <location>
        <begin position="690"/>
        <end position="699"/>
    </location>
</feature>
<evidence type="ECO:0000256" key="2">
    <source>
        <dbReference type="SAM" id="Phobius"/>
    </source>
</evidence>
<evidence type="ECO:0000256" key="1">
    <source>
        <dbReference type="SAM" id="MobiDB-lite"/>
    </source>
</evidence>
<dbReference type="InterPro" id="IPR036412">
    <property type="entry name" value="HAD-like_sf"/>
</dbReference>
<protein>
    <submittedName>
        <fullName evidence="4">Nuclear lim interactor-interacting protein</fullName>
    </submittedName>
</protein>
<dbReference type="CDD" id="cd07521">
    <property type="entry name" value="HAD_FCP1-like"/>
    <property type="match status" value="1"/>
</dbReference>
<feature type="compositionally biased region" description="Basic residues" evidence="1">
    <location>
        <begin position="261"/>
        <end position="275"/>
    </location>
</feature>
<proteinExistence type="predicted"/>
<dbReference type="SMART" id="SM00577">
    <property type="entry name" value="CPDc"/>
    <property type="match status" value="1"/>
</dbReference>
<feature type="compositionally biased region" description="Low complexity" evidence="1">
    <location>
        <begin position="456"/>
        <end position="466"/>
    </location>
</feature>
<feature type="compositionally biased region" description="Low complexity" evidence="1">
    <location>
        <begin position="591"/>
        <end position="613"/>
    </location>
</feature>
<feature type="transmembrane region" description="Helical" evidence="2">
    <location>
        <begin position="1419"/>
        <end position="1442"/>
    </location>
</feature>
<feature type="compositionally biased region" description="Pro residues" evidence="1">
    <location>
        <begin position="283"/>
        <end position="297"/>
    </location>
</feature>
<keyword evidence="2" id="KW-1133">Transmembrane helix</keyword>
<feature type="transmembrane region" description="Helical" evidence="2">
    <location>
        <begin position="1242"/>
        <end position="1264"/>
    </location>
</feature>
<feature type="compositionally biased region" description="Pro residues" evidence="1">
    <location>
        <begin position="445"/>
        <end position="455"/>
    </location>
</feature>
<feature type="compositionally biased region" description="Pro residues" evidence="1">
    <location>
        <begin position="44"/>
        <end position="55"/>
    </location>
</feature>
<feature type="compositionally biased region" description="Pro residues" evidence="1">
    <location>
        <begin position="722"/>
        <end position="748"/>
    </location>
</feature>
<feature type="compositionally biased region" description="Basic and acidic residues" evidence="1">
    <location>
        <begin position="328"/>
        <end position="337"/>
    </location>
</feature>
<feature type="region of interest" description="Disordered" evidence="1">
    <location>
        <begin position="680"/>
        <end position="874"/>
    </location>
</feature>
<feature type="domain" description="FCP1 homology" evidence="3">
    <location>
        <begin position="909"/>
        <end position="1081"/>
    </location>
</feature>
<evidence type="ECO:0000259" key="3">
    <source>
        <dbReference type="PROSITE" id="PS50969"/>
    </source>
</evidence>
<feature type="compositionally biased region" description="Low complexity" evidence="1">
    <location>
        <begin position="842"/>
        <end position="874"/>
    </location>
</feature>
<feature type="compositionally biased region" description="Basic and acidic residues" evidence="1">
    <location>
        <begin position="519"/>
        <end position="530"/>
    </location>
</feature>
<sequence length="1602" mass="167713">MSFSRFVQRAPHSSVRIDPPSDADDPQSVLLHNHSEEKEDDAPIAPPFSPAPPAPTDFSEKSTVEQDSFCGTLGTQPTLQPPRTPGDGGARRVVIIEDDDDDSVPRAPSTAAPAPSAAGTTPSVSAPGPAPAPLHHHHPHSTVSFAPRSPPPPGSPAPPADPPARQNSSRPSTVGRKRAAADSLPARRRTRKPRRHDPPATGPGSLEVTIRLAGPATAAPGVPRGLVRSTNSPFSPGVLVPITRFFLARPTAASAQPSQPRLRRHPSPTPPRRHPGAAGLPTRPRPGPAASQPPLPRQQPLSIPSRTAAPATPRVSLPEPRPGPAGHPHLDAEDVRLLEALAAQPKPPASAHIKHRHRHSLLPAASELHGAAEGSAPARRHRRQAQPPPRTSGAPPLPASVPAPEPAHAPSPSPPLPRTRTRPATATAPIPAAAGASPSVAAEPAAPPAPTPAPAPAVSAPPSLGGLPPPPAAVPLSAAAAPPPAPDSAPAPAHPPPSPTRRTAARPPGQARIAWALDGVKESDTERDTAPSDAPPAAPPVSPGSAFLAGSARRPPAPPMAAAAAPALVVVPPAALSAVATSISSLELSDSAPSGGAAPAAPAASGGAPAAGPEGDEVPIDLDQLPIDWDMDEVTLPAPSCPLPASAGPATDEVPESVPPESPAPEPVWAEVLRAQQLRNHQAAVVPAAPASPAPPPSPAARAAATSLIASNRVTLRLTPRPSTPRPATPGGPPGTPLARPAAPPRSPGTPSSQTSNSTLGASEGPRSPPGGMPPESQWVAPELPTSEAEAEAGGLLPAKQPLMLPPASPQSDDTGAARPHHRFRPRSGRKARRASRRALSEEQLAQQDEDALAAADGGAAQDQDLQQQQAAEAAAQQAAYDPFLAISRFPPLPSLPRKRGLLPPMRPEHAGRMTVVLDLDETLVHCDISASIANADIGFEMLFNGEPCKIAGIKRPGWAEFLHEVAALFEVVCFTASQEVYANTILDMLDPGHTIFSQRPSSTSIRTPCFHRLFREACLNVDGNFVKDLEALGRDMRRLVIVDNTPQAFGYHLDSGIPIATYLGEPDDCLGAVLGDLRELALQSDVRPWLRQRYGLADYVAEAIARAAAGGVPAAAATPLSCPDTAPDDAAAEAVVAPISEQLAKWMLVNRHWRDAILRSPLWFTSVAREYGDKVIDRYLFTEDDAPSPEHYPAFTDGRFWMKLTEKHHKLLRVVEKARRKEQQRMLRQIPRCTRGQTDEMLTFVGFCLVGPFAILGFLAWLILVMLQGEGYIQITLHGVVAPLDAVAVGGVVAFMVMDARTPIRDAFHWMLIAVGVAIALAIPAAHWVASRYDWSAANPGVAAPAGLSYLWALSPAIAGTALVTLAGAAMIITARNKLDRLASVLVVLLPALIVMAQLVLAGLGLQGSVATWWPTLLVPVHLVAGLAVLGGLIMLVTWLCGRRGYRAAAKRLAGLLLTAGGLSLALADATVAARLEGVTSMHLVIVLILGIIWQVERILGQTFGAYALQAPSHWAPPQSRFEQPRWSIVYGAYWCLTERALRPLEEGPLQSQAQAGRQRGPIFFDVGAALQDQAVDDEAPERALSVCVCDEAECLGAVED</sequence>
<dbReference type="PROSITE" id="PS50969">
    <property type="entry name" value="FCP1"/>
    <property type="match status" value="1"/>
</dbReference>
<feature type="compositionally biased region" description="Basic residues" evidence="1">
    <location>
        <begin position="819"/>
        <end position="837"/>
    </location>
</feature>
<feature type="transmembrane region" description="Helical" evidence="2">
    <location>
        <begin position="1454"/>
        <end position="1474"/>
    </location>
</feature>
<keyword evidence="5" id="KW-1185">Reference proteome</keyword>
<dbReference type="Proteomes" id="UP001141327">
    <property type="component" value="Unassembled WGS sequence"/>
</dbReference>
<reference evidence="4" key="1">
    <citation type="journal article" date="2022" name="bioRxiv">
        <title>Genomics of Preaxostyla Flagellates Illuminates Evolutionary Transitions and the Path Towards Mitochondrial Loss.</title>
        <authorList>
            <person name="Novak L.V.F."/>
            <person name="Treitli S.C."/>
            <person name="Pyrih J."/>
            <person name="Halakuc P."/>
            <person name="Pipaliya S.V."/>
            <person name="Vacek V."/>
            <person name="Brzon O."/>
            <person name="Soukal P."/>
            <person name="Eme L."/>
            <person name="Dacks J.B."/>
            <person name="Karnkowska A."/>
            <person name="Elias M."/>
            <person name="Hampl V."/>
        </authorList>
    </citation>
    <scope>NUCLEOTIDE SEQUENCE</scope>
    <source>
        <strain evidence="4">RCP-MX</strain>
    </source>
</reference>
<feature type="compositionally biased region" description="Low complexity" evidence="1">
    <location>
        <begin position="543"/>
        <end position="562"/>
    </location>
</feature>
<feature type="compositionally biased region" description="Low complexity" evidence="1">
    <location>
        <begin position="500"/>
        <end position="509"/>
    </location>
</feature>
<feature type="compositionally biased region" description="Pro residues" evidence="1">
    <location>
        <begin position="481"/>
        <end position="499"/>
    </location>
</feature>
<feature type="compositionally biased region" description="Pro residues" evidence="1">
    <location>
        <begin position="386"/>
        <end position="417"/>
    </location>
</feature>
<dbReference type="SUPFAM" id="SSF56784">
    <property type="entry name" value="HAD-like"/>
    <property type="match status" value="1"/>
</dbReference>
<feature type="region of interest" description="Disordered" evidence="1">
    <location>
        <begin position="1"/>
        <end position="235"/>
    </location>
</feature>
<accession>A0ABQ8UW54</accession>
<evidence type="ECO:0000313" key="4">
    <source>
        <dbReference type="EMBL" id="KAJ4462346.1"/>
    </source>
</evidence>
<feature type="region of interest" description="Disordered" evidence="1">
    <location>
        <begin position="581"/>
        <end position="665"/>
    </location>
</feature>
<keyword evidence="2" id="KW-0472">Membrane</keyword>
<dbReference type="EMBL" id="JAPMOS010000003">
    <property type="protein sequence ID" value="KAJ4462346.1"/>
    <property type="molecule type" value="Genomic_DNA"/>
</dbReference>
<gene>
    <name evidence="4" type="ORF">PAPYR_960</name>
</gene>
<feature type="transmembrane region" description="Helical" evidence="2">
    <location>
        <begin position="1386"/>
        <end position="1407"/>
    </location>
</feature>
<dbReference type="InterPro" id="IPR023214">
    <property type="entry name" value="HAD_sf"/>
</dbReference>
<feature type="transmembrane region" description="Helical" evidence="2">
    <location>
        <begin position="1480"/>
        <end position="1497"/>
    </location>
</feature>
<name>A0ABQ8UW54_9EUKA</name>
<feature type="compositionally biased region" description="Basic residues" evidence="1">
    <location>
        <begin position="186"/>
        <end position="195"/>
    </location>
</feature>
<organism evidence="4 5">
    <name type="scientific">Paratrimastix pyriformis</name>
    <dbReference type="NCBI Taxonomy" id="342808"/>
    <lineage>
        <taxon>Eukaryota</taxon>
        <taxon>Metamonada</taxon>
        <taxon>Preaxostyla</taxon>
        <taxon>Paratrimastigidae</taxon>
        <taxon>Paratrimastix</taxon>
    </lineage>
</organism>
<dbReference type="PANTHER" id="PTHR12210">
    <property type="entry name" value="DULLARD PROTEIN PHOSPHATASE"/>
    <property type="match status" value="1"/>
</dbReference>
<feature type="transmembrane region" description="Helical" evidence="2">
    <location>
        <begin position="1311"/>
        <end position="1331"/>
    </location>
</feature>
<evidence type="ECO:0000313" key="5">
    <source>
        <dbReference type="Proteomes" id="UP001141327"/>
    </source>
</evidence>
<feature type="region of interest" description="Disordered" evidence="1">
    <location>
        <begin position="251"/>
        <end position="562"/>
    </location>
</feature>
<dbReference type="Pfam" id="PF03031">
    <property type="entry name" value="NIF"/>
    <property type="match status" value="1"/>
</dbReference>
<feature type="compositionally biased region" description="Pro residues" evidence="1">
    <location>
        <begin position="148"/>
        <end position="162"/>
    </location>
</feature>
<feature type="compositionally biased region" description="Low complexity" evidence="1">
    <location>
        <begin position="105"/>
        <end position="127"/>
    </location>
</feature>